<evidence type="ECO:0000313" key="2">
    <source>
        <dbReference type="Proteomes" id="UP000789702"/>
    </source>
</evidence>
<protein>
    <submittedName>
        <fullName evidence="1">13482_t:CDS:1</fullName>
    </submittedName>
</protein>
<sequence length="409" mass="48713">MKVGGTIAYDMQIQARQHYGNLTTWSLNDILNKIGLDSKEDLSIEHIDCQAPKEIYEKLFKNVQYSLMSKISCITVQEYALGNMTNMINNLIVDYSYRRNINLSFSYMKNDKFKQKYSGGYMRELKYKGFSITPKRVLDFNSLYPSVMREKNICLLIFSDTKKKGIEYHEILFNRKTAYFEKNKEGLIPYILKSLVDLRSQAKVDKKNNKDDEFKYNYYEELQLALKKLANSIYGQFGSSLSILNNYMISASVTAFGRKYLVEVSEFAESRMVKELNISEFIWEYSDTDSIFVSRNPYFTNQMIHRYKEKYIYELKFINIEQYYMIINGQDKKNIWMKHVFENITEEFIKYLYQKETELDMELFEMTGRNNTENDDEEILIIEIMQTNAFKTNNWKYENGKIILYEKNN</sequence>
<accession>A0ACA9MLX3</accession>
<dbReference type="Proteomes" id="UP000789702">
    <property type="component" value="Unassembled WGS sequence"/>
</dbReference>
<name>A0ACA9MLX3_9GLOM</name>
<organism evidence="1 2">
    <name type="scientific">Dentiscutata heterogama</name>
    <dbReference type="NCBI Taxonomy" id="1316150"/>
    <lineage>
        <taxon>Eukaryota</taxon>
        <taxon>Fungi</taxon>
        <taxon>Fungi incertae sedis</taxon>
        <taxon>Mucoromycota</taxon>
        <taxon>Glomeromycotina</taxon>
        <taxon>Glomeromycetes</taxon>
        <taxon>Diversisporales</taxon>
        <taxon>Gigasporaceae</taxon>
        <taxon>Dentiscutata</taxon>
    </lineage>
</organism>
<proteinExistence type="predicted"/>
<reference evidence="1" key="1">
    <citation type="submission" date="2021-06" db="EMBL/GenBank/DDBJ databases">
        <authorList>
            <person name="Kallberg Y."/>
            <person name="Tangrot J."/>
            <person name="Rosling A."/>
        </authorList>
    </citation>
    <scope>NUCLEOTIDE SEQUENCE</scope>
    <source>
        <strain evidence="1">IL203A</strain>
    </source>
</reference>
<dbReference type="EMBL" id="CAJVPU010009986">
    <property type="protein sequence ID" value="CAG8600870.1"/>
    <property type="molecule type" value="Genomic_DNA"/>
</dbReference>
<evidence type="ECO:0000313" key="1">
    <source>
        <dbReference type="EMBL" id="CAG8600870.1"/>
    </source>
</evidence>
<comment type="caution">
    <text evidence="1">The sequence shown here is derived from an EMBL/GenBank/DDBJ whole genome shotgun (WGS) entry which is preliminary data.</text>
</comment>
<keyword evidence="2" id="KW-1185">Reference proteome</keyword>
<gene>
    <name evidence="1" type="ORF">DHETER_LOCUS7244</name>
</gene>